<dbReference type="Gene3D" id="3.30.1360.120">
    <property type="entry name" value="Probable tRNA modification gtpase trme, domain 1"/>
    <property type="match status" value="1"/>
</dbReference>
<comment type="caution">
    <text evidence="4">The sequence shown here is derived from an EMBL/GenBank/DDBJ whole genome shotgun (WGS) entry which is preliminary data.</text>
</comment>
<dbReference type="SUPFAM" id="SSF103025">
    <property type="entry name" value="Folate-binding domain"/>
    <property type="match status" value="1"/>
</dbReference>
<name>A0AAV2Q805_MEGNR</name>
<gene>
    <name evidence="4" type="ORF">MNOR_LOCUS9699</name>
</gene>
<dbReference type="Proteomes" id="UP001497623">
    <property type="component" value="Unassembled WGS sequence"/>
</dbReference>
<dbReference type="SUPFAM" id="SSF101790">
    <property type="entry name" value="Aminomethyltransferase beta-barrel domain"/>
    <property type="match status" value="1"/>
</dbReference>
<dbReference type="InterPro" id="IPR006222">
    <property type="entry name" value="GCVT_N"/>
</dbReference>
<dbReference type="InterPro" id="IPR013977">
    <property type="entry name" value="GcvT_C"/>
</dbReference>
<dbReference type="PANTHER" id="PTHR43757:SF15">
    <property type="entry name" value="PYRUVATE DEHYDROGENASE PHOSPHATASE REGULATORY SUBUNIT, MITOCHONDRIAL-LIKE"/>
    <property type="match status" value="1"/>
</dbReference>
<dbReference type="GO" id="GO:0005739">
    <property type="term" value="C:mitochondrion"/>
    <property type="evidence" value="ECO:0007669"/>
    <property type="project" value="TreeGrafter"/>
</dbReference>
<reference evidence="4 5" key="1">
    <citation type="submission" date="2024-05" db="EMBL/GenBank/DDBJ databases">
        <authorList>
            <person name="Wallberg A."/>
        </authorList>
    </citation>
    <scope>NUCLEOTIDE SEQUENCE [LARGE SCALE GENOMIC DNA]</scope>
</reference>
<evidence type="ECO:0000259" key="3">
    <source>
        <dbReference type="Pfam" id="PF08669"/>
    </source>
</evidence>
<sequence>MAHTSNNLCKLRQLIITSEFHSNREKNRSWNKTNQYETVRKSVRRISIISGHYQSQTAPIPDQSQTAICVADTNLQVKGIVSCGIDNDLSGKRIVNEIIKKANSRNWELAKTGFLKVPERVKQIKAINVCNNLPRNSKFYISKNIRSKEKRLSRRSLPAILCFFGSSIKEVNIAYASEVVVLNFTHMGEPGYTLIIPSEYTQHVYSKIMEVGHDYGIRNVGMKALRVMRVEKFIPFWAEEIDSTTTPYELGRGYRVKLDKEHFIGKSALLQQSHQGIKKRLVQFTVNSKDFNVDTDIWPWGGEPIYRNGKYVGNITSSTYGFTIGKMVCLGFVRHHEGKYVTPSYITDLSAAYTIDIAGRQVGVAASLTAPKIPVIKMDGFASYKPRTRGIIKRG</sequence>
<feature type="domain" description="Aminomethyltransferase C-terminal" evidence="3">
    <location>
        <begin position="279"/>
        <end position="364"/>
    </location>
</feature>
<evidence type="ECO:0000259" key="2">
    <source>
        <dbReference type="Pfam" id="PF01571"/>
    </source>
</evidence>
<feature type="non-terminal residue" evidence="4">
    <location>
        <position position="395"/>
    </location>
</feature>
<dbReference type="InterPro" id="IPR028896">
    <property type="entry name" value="GcvT/YgfZ/DmdA"/>
</dbReference>
<dbReference type="Pfam" id="PF08669">
    <property type="entry name" value="GCV_T_C"/>
    <property type="match status" value="1"/>
</dbReference>
<dbReference type="InterPro" id="IPR027266">
    <property type="entry name" value="TrmE/GcvT-like"/>
</dbReference>
<evidence type="ECO:0000313" key="5">
    <source>
        <dbReference type="Proteomes" id="UP001497623"/>
    </source>
</evidence>
<dbReference type="EMBL" id="CAXKWB010004736">
    <property type="protein sequence ID" value="CAL4075109.1"/>
    <property type="molecule type" value="Genomic_DNA"/>
</dbReference>
<feature type="domain" description="GCVT N-terminal" evidence="2">
    <location>
        <begin position="167"/>
        <end position="260"/>
    </location>
</feature>
<evidence type="ECO:0000256" key="1">
    <source>
        <dbReference type="ARBA" id="ARBA00008609"/>
    </source>
</evidence>
<dbReference type="Gene3D" id="3.30.70.1400">
    <property type="entry name" value="Aminomethyltransferase beta-barrel domains"/>
    <property type="match status" value="1"/>
</dbReference>
<protein>
    <submittedName>
        <fullName evidence="4">Uncharacterized protein</fullName>
    </submittedName>
</protein>
<dbReference type="Pfam" id="PF01571">
    <property type="entry name" value="GCV_T"/>
    <property type="match status" value="1"/>
</dbReference>
<comment type="similarity">
    <text evidence="1">Belongs to the GcvT family.</text>
</comment>
<keyword evidence="5" id="KW-1185">Reference proteome</keyword>
<organism evidence="4 5">
    <name type="scientific">Meganyctiphanes norvegica</name>
    <name type="common">Northern krill</name>
    <name type="synonym">Thysanopoda norvegica</name>
    <dbReference type="NCBI Taxonomy" id="48144"/>
    <lineage>
        <taxon>Eukaryota</taxon>
        <taxon>Metazoa</taxon>
        <taxon>Ecdysozoa</taxon>
        <taxon>Arthropoda</taxon>
        <taxon>Crustacea</taxon>
        <taxon>Multicrustacea</taxon>
        <taxon>Malacostraca</taxon>
        <taxon>Eumalacostraca</taxon>
        <taxon>Eucarida</taxon>
        <taxon>Euphausiacea</taxon>
        <taxon>Euphausiidae</taxon>
        <taxon>Meganyctiphanes</taxon>
    </lineage>
</organism>
<dbReference type="Gene3D" id="2.40.30.110">
    <property type="entry name" value="Aminomethyltransferase beta-barrel domains"/>
    <property type="match status" value="1"/>
</dbReference>
<dbReference type="PANTHER" id="PTHR43757">
    <property type="entry name" value="AMINOMETHYLTRANSFERASE"/>
    <property type="match status" value="1"/>
</dbReference>
<proteinExistence type="inferred from homology"/>
<dbReference type="AlphaFoldDB" id="A0AAV2Q805"/>
<dbReference type="InterPro" id="IPR029043">
    <property type="entry name" value="GcvT/YgfZ_C"/>
</dbReference>
<accession>A0AAV2Q805</accession>
<evidence type="ECO:0000313" key="4">
    <source>
        <dbReference type="EMBL" id="CAL4075109.1"/>
    </source>
</evidence>